<gene>
    <name evidence="1" type="ORF">ACH5RR_032641</name>
</gene>
<protein>
    <recommendedName>
        <fullName evidence="3">DUF4283 domain-containing protein</fullName>
    </recommendedName>
</protein>
<dbReference type="PANTHER" id="PTHR31286">
    <property type="entry name" value="GLYCINE-RICH CELL WALL STRUCTURAL PROTEIN 1.8-LIKE"/>
    <property type="match status" value="1"/>
</dbReference>
<dbReference type="EMBL" id="JBJUIK010000013">
    <property type="protein sequence ID" value="KAL3507259.1"/>
    <property type="molecule type" value="Genomic_DNA"/>
</dbReference>
<dbReference type="PANTHER" id="PTHR31286:SF180">
    <property type="entry name" value="OS10G0362600 PROTEIN"/>
    <property type="match status" value="1"/>
</dbReference>
<dbReference type="AlphaFoldDB" id="A0ABD2YL59"/>
<comment type="caution">
    <text evidence="1">The sequence shown here is derived from an EMBL/GenBank/DDBJ whole genome shotgun (WGS) entry which is preliminary data.</text>
</comment>
<evidence type="ECO:0000313" key="1">
    <source>
        <dbReference type="EMBL" id="KAL3507259.1"/>
    </source>
</evidence>
<evidence type="ECO:0008006" key="3">
    <source>
        <dbReference type="Google" id="ProtNLM"/>
    </source>
</evidence>
<dbReference type="InterPro" id="IPR040256">
    <property type="entry name" value="At4g02000-like"/>
</dbReference>
<organism evidence="1 2">
    <name type="scientific">Cinchona calisaya</name>
    <dbReference type="NCBI Taxonomy" id="153742"/>
    <lineage>
        <taxon>Eukaryota</taxon>
        <taxon>Viridiplantae</taxon>
        <taxon>Streptophyta</taxon>
        <taxon>Embryophyta</taxon>
        <taxon>Tracheophyta</taxon>
        <taxon>Spermatophyta</taxon>
        <taxon>Magnoliopsida</taxon>
        <taxon>eudicotyledons</taxon>
        <taxon>Gunneridae</taxon>
        <taxon>Pentapetalae</taxon>
        <taxon>asterids</taxon>
        <taxon>lamiids</taxon>
        <taxon>Gentianales</taxon>
        <taxon>Rubiaceae</taxon>
        <taxon>Cinchonoideae</taxon>
        <taxon>Cinchoneae</taxon>
        <taxon>Cinchona</taxon>
    </lineage>
</organism>
<dbReference type="Proteomes" id="UP001630127">
    <property type="component" value="Unassembled WGS sequence"/>
</dbReference>
<keyword evidence="2" id="KW-1185">Reference proteome</keyword>
<proteinExistence type="predicted"/>
<name>A0ABD2YL59_9GENT</name>
<reference evidence="1 2" key="1">
    <citation type="submission" date="2024-11" db="EMBL/GenBank/DDBJ databases">
        <title>A near-complete genome assembly of Cinchona calisaya.</title>
        <authorList>
            <person name="Lian D.C."/>
            <person name="Zhao X.W."/>
            <person name="Wei L."/>
        </authorList>
    </citation>
    <scope>NUCLEOTIDE SEQUENCE [LARGE SCALE GENOMIC DNA]</scope>
    <source>
        <tissue evidence="1">Nenye</tissue>
    </source>
</reference>
<sequence length="123" mass="14057">MIFVKPCSPDLDLSKEELTSVPVWVKLPNLKFNYLSTKTLNKMVSYIGNPLYTNKITAEQSRLSFARICVEVNVSSNLPKQIPYTDEHGRNLLQEVIYEWVPPKCLKCKTFGHASVNCPINLR</sequence>
<accession>A0ABD2YL59</accession>
<evidence type="ECO:0000313" key="2">
    <source>
        <dbReference type="Proteomes" id="UP001630127"/>
    </source>
</evidence>